<dbReference type="CDD" id="cd00448">
    <property type="entry name" value="YjgF_YER057c_UK114_family"/>
    <property type="match status" value="1"/>
</dbReference>
<protein>
    <submittedName>
        <fullName evidence="2">Rid family detoxifying hydrolase</fullName>
    </submittedName>
</protein>
<keyword evidence="3" id="KW-1185">Reference proteome</keyword>
<dbReference type="SUPFAM" id="SSF55298">
    <property type="entry name" value="YjgF-like"/>
    <property type="match status" value="1"/>
</dbReference>
<dbReference type="Gene3D" id="3.30.429.10">
    <property type="entry name" value="Macrophage Migration Inhibitory Factor"/>
    <property type="match status" value="1"/>
</dbReference>
<evidence type="ECO:0000313" key="3">
    <source>
        <dbReference type="Proteomes" id="UP000730482"/>
    </source>
</evidence>
<dbReference type="InterPro" id="IPR035959">
    <property type="entry name" value="RutC-like_sf"/>
</dbReference>
<dbReference type="InterPro" id="IPR037479">
    <property type="entry name" value="Tauto_MSAD"/>
</dbReference>
<dbReference type="Gene3D" id="3.30.1330.40">
    <property type="entry name" value="RutC-like"/>
    <property type="match status" value="1"/>
</dbReference>
<gene>
    <name evidence="2" type="ORF">KGQ19_36995</name>
</gene>
<dbReference type="Proteomes" id="UP000730482">
    <property type="component" value="Unassembled WGS sequence"/>
</dbReference>
<organism evidence="2 3">
    <name type="scientific">Catenulispora pinistramenti</name>
    <dbReference type="NCBI Taxonomy" id="2705254"/>
    <lineage>
        <taxon>Bacteria</taxon>
        <taxon>Bacillati</taxon>
        <taxon>Actinomycetota</taxon>
        <taxon>Actinomycetes</taxon>
        <taxon>Catenulisporales</taxon>
        <taxon>Catenulisporaceae</taxon>
        <taxon>Catenulispora</taxon>
    </lineage>
</organism>
<evidence type="ECO:0000313" key="2">
    <source>
        <dbReference type="EMBL" id="MBS2552466.1"/>
    </source>
</evidence>
<dbReference type="Pfam" id="PF01042">
    <property type="entry name" value="Ribonuc_L-PSP"/>
    <property type="match status" value="1"/>
</dbReference>
<dbReference type="PANTHER" id="PTHR38460:SF1">
    <property type="entry name" value="TAUTOMERASE YOLI-RELATED"/>
    <property type="match status" value="1"/>
</dbReference>
<comment type="similarity">
    <text evidence="1">Belongs to the RutC family.</text>
</comment>
<proteinExistence type="inferred from homology"/>
<keyword evidence="2" id="KW-0378">Hydrolase</keyword>
<dbReference type="NCBIfam" id="TIGR00004">
    <property type="entry name" value="Rid family detoxifying hydrolase"/>
    <property type="match status" value="1"/>
</dbReference>
<reference evidence="2 3" key="1">
    <citation type="submission" date="2020-02" db="EMBL/GenBank/DDBJ databases">
        <title>Acidophilic actinobacteria isolated from forest soil.</title>
        <authorList>
            <person name="Golinska P."/>
        </authorList>
    </citation>
    <scope>NUCLEOTIDE SEQUENCE [LARGE SCALE GENOMIC DNA]</scope>
    <source>
        <strain evidence="2 3">NL8</strain>
    </source>
</reference>
<sequence length="269" mass="28092">MPFVRIDVPKGPAGFAEQAGEAVHRALVDSLGIPEGDRFQVLTEHEPGRLVADRSFLGVERSERVVLVEVTLVAGRSVALKRTLYAAVADRLAEVGVRREDVLISLNEVRVEDFSFGEGKAQYADSLPPHLAAKPAQAQSSASAPAPDATPVASLPFTAAVPHGDFTFISGQVGVDPATGALPPGGVAAQFEQAVANLEAVLGARGRTLADVVRVGVYLTDMADYAAMNDAYREAFAEPYPARTAIGVAGLPLGAVVEIDAIVGDRGAR</sequence>
<dbReference type="SUPFAM" id="SSF55331">
    <property type="entry name" value="Tautomerase/MIF"/>
    <property type="match status" value="1"/>
</dbReference>
<evidence type="ECO:0000256" key="1">
    <source>
        <dbReference type="ARBA" id="ARBA00010552"/>
    </source>
</evidence>
<dbReference type="GO" id="GO:0016787">
    <property type="term" value="F:hydrolase activity"/>
    <property type="evidence" value="ECO:0007669"/>
    <property type="project" value="UniProtKB-KW"/>
</dbReference>
<comment type="caution">
    <text evidence="2">The sequence shown here is derived from an EMBL/GenBank/DDBJ whole genome shotgun (WGS) entry which is preliminary data.</text>
</comment>
<dbReference type="RefSeq" id="WP_212018070.1">
    <property type="nucleotide sequence ID" value="NZ_JAAFYZ010000190.1"/>
</dbReference>
<name>A0ABS5L2E8_9ACTN</name>
<dbReference type="InterPro" id="IPR006056">
    <property type="entry name" value="RidA"/>
</dbReference>
<dbReference type="Pfam" id="PF14552">
    <property type="entry name" value="Tautomerase_2"/>
    <property type="match status" value="1"/>
</dbReference>
<dbReference type="PANTHER" id="PTHR38460">
    <property type="entry name" value="TAUTOMERASE YOLI-RELATED"/>
    <property type="match status" value="1"/>
</dbReference>
<accession>A0ABS5L2E8</accession>
<dbReference type="InterPro" id="IPR006175">
    <property type="entry name" value="YjgF/YER057c/UK114"/>
</dbReference>
<dbReference type="EMBL" id="JAAFYZ010000190">
    <property type="protein sequence ID" value="MBS2552466.1"/>
    <property type="molecule type" value="Genomic_DNA"/>
</dbReference>
<dbReference type="InterPro" id="IPR014347">
    <property type="entry name" value="Tautomerase/MIF_sf"/>
</dbReference>